<feature type="transmembrane region" description="Helical" evidence="1">
    <location>
        <begin position="102"/>
        <end position="121"/>
    </location>
</feature>
<dbReference type="OrthoDB" id="442503at2759"/>
<comment type="caution">
    <text evidence="2">The sequence shown here is derived from an EMBL/GenBank/DDBJ whole genome shotgun (WGS) entry which is preliminary data.</text>
</comment>
<dbReference type="EMBL" id="CAJGYM010000084">
    <property type="protein sequence ID" value="CAD6197041.1"/>
    <property type="molecule type" value="Genomic_DNA"/>
</dbReference>
<sequence length="135" mass="15987">MFPDLKGEGGGAGGGTRSVCVRAFIFGALLEFALVNWAARQDLVRQGFRARQQANLFFRPSDPSHGYYTALPETFEHEIEPRSCWSRMWYMRYTEHSRRIDLISRVMFPLFFIIFNITYWYRYLIPYLAVQPEDW</sequence>
<proteinExistence type="predicted"/>
<dbReference type="InterPro" id="IPR006028">
    <property type="entry name" value="GABAA/Glycine_rcpt"/>
</dbReference>
<feature type="transmembrane region" description="Helical" evidence="1">
    <location>
        <begin position="20"/>
        <end position="39"/>
    </location>
</feature>
<keyword evidence="3" id="KW-1185">Reference proteome</keyword>
<keyword evidence="1" id="KW-0812">Transmembrane</keyword>
<evidence type="ECO:0000313" key="3">
    <source>
        <dbReference type="Proteomes" id="UP000835052"/>
    </source>
</evidence>
<dbReference type="Gene3D" id="1.20.58.390">
    <property type="entry name" value="Neurotransmitter-gated ion-channel transmembrane domain"/>
    <property type="match status" value="1"/>
</dbReference>
<dbReference type="AlphaFoldDB" id="A0A8S1HQ32"/>
<evidence type="ECO:0008006" key="4">
    <source>
        <dbReference type="Google" id="ProtNLM"/>
    </source>
</evidence>
<dbReference type="InterPro" id="IPR038050">
    <property type="entry name" value="Neuro_actylchol_rec"/>
</dbReference>
<reference evidence="2" key="1">
    <citation type="submission" date="2020-10" db="EMBL/GenBank/DDBJ databases">
        <authorList>
            <person name="Kikuchi T."/>
        </authorList>
    </citation>
    <scope>NUCLEOTIDE SEQUENCE</scope>
    <source>
        <strain evidence="2">NKZ352</strain>
    </source>
</reference>
<gene>
    <name evidence="2" type="ORF">CAUJ_LOCUS12951</name>
</gene>
<dbReference type="InterPro" id="IPR036719">
    <property type="entry name" value="Neuro-gated_channel_TM_sf"/>
</dbReference>
<dbReference type="GO" id="GO:0005216">
    <property type="term" value="F:monoatomic ion channel activity"/>
    <property type="evidence" value="ECO:0007669"/>
    <property type="project" value="InterPro"/>
</dbReference>
<evidence type="ECO:0000313" key="2">
    <source>
        <dbReference type="EMBL" id="CAD6197041.1"/>
    </source>
</evidence>
<keyword evidence="1" id="KW-0472">Membrane</keyword>
<protein>
    <recommendedName>
        <fullName evidence="4">Neurotransmitter-gated ion-channel transmembrane domain-containing protein</fullName>
    </recommendedName>
</protein>
<dbReference type="GO" id="GO:0016020">
    <property type="term" value="C:membrane"/>
    <property type="evidence" value="ECO:0007669"/>
    <property type="project" value="InterPro"/>
</dbReference>
<accession>A0A8S1HQ32</accession>
<dbReference type="Proteomes" id="UP000835052">
    <property type="component" value="Unassembled WGS sequence"/>
</dbReference>
<evidence type="ECO:0000256" key="1">
    <source>
        <dbReference type="SAM" id="Phobius"/>
    </source>
</evidence>
<organism evidence="2 3">
    <name type="scientific">Caenorhabditis auriculariae</name>
    <dbReference type="NCBI Taxonomy" id="2777116"/>
    <lineage>
        <taxon>Eukaryota</taxon>
        <taxon>Metazoa</taxon>
        <taxon>Ecdysozoa</taxon>
        <taxon>Nematoda</taxon>
        <taxon>Chromadorea</taxon>
        <taxon>Rhabditida</taxon>
        <taxon>Rhabditina</taxon>
        <taxon>Rhabditomorpha</taxon>
        <taxon>Rhabditoidea</taxon>
        <taxon>Rhabditidae</taxon>
        <taxon>Peloderinae</taxon>
        <taxon>Caenorhabditis</taxon>
    </lineage>
</organism>
<dbReference type="PRINTS" id="PR00253">
    <property type="entry name" value="GABAARECEPTR"/>
</dbReference>
<name>A0A8S1HQ32_9PELO</name>
<keyword evidence="1" id="KW-1133">Transmembrane helix</keyword>
<dbReference type="SUPFAM" id="SSF90112">
    <property type="entry name" value="Neurotransmitter-gated ion-channel transmembrane pore"/>
    <property type="match status" value="1"/>
</dbReference>
<dbReference type="GO" id="GO:0004888">
    <property type="term" value="F:transmembrane signaling receptor activity"/>
    <property type="evidence" value="ECO:0007669"/>
    <property type="project" value="InterPro"/>
</dbReference>